<dbReference type="Gene3D" id="2.120.10.30">
    <property type="entry name" value="TolB, C-terminal domain"/>
    <property type="match status" value="1"/>
</dbReference>
<keyword evidence="11" id="KW-1185">Reference proteome</keyword>
<feature type="domain" description="Cadherin" evidence="8">
    <location>
        <begin position="1765"/>
        <end position="1867"/>
    </location>
</feature>
<dbReference type="SMART" id="SM00736">
    <property type="entry name" value="CADG"/>
    <property type="match status" value="3"/>
</dbReference>
<dbReference type="SUPFAM" id="SSF101898">
    <property type="entry name" value="NHL repeat"/>
    <property type="match status" value="1"/>
</dbReference>
<protein>
    <recommendedName>
        <fullName evidence="12">Cadherin domain-containing protein</fullName>
    </recommendedName>
</protein>
<dbReference type="SUPFAM" id="SSF49265">
    <property type="entry name" value="Fibronectin type III"/>
    <property type="match status" value="1"/>
</dbReference>
<dbReference type="CDD" id="cd11304">
    <property type="entry name" value="Cadherin_repeat"/>
    <property type="match status" value="5"/>
</dbReference>
<dbReference type="InterPro" id="IPR013783">
    <property type="entry name" value="Ig-like_fold"/>
</dbReference>
<dbReference type="GO" id="GO:0016339">
    <property type="term" value="P:calcium-dependent cell-cell adhesion via plasma membrane cell adhesion molecules"/>
    <property type="evidence" value="ECO:0007669"/>
    <property type="project" value="TreeGrafter"/>
</dbReference>
<sequence>MKHFYSNLDNGNDRFISKSKFKTTMKKITFLLFFFAIILFSQNSFSQTAGTFTSATNPVGTVGATTDDGDYRFIIDIDYDSDGDIDFIAYDGDSYDFYINNGSGVFSKIVPNVTLPLKNGSEYLVADFDNDGDDDIFAPTGYFTNNGSGIFTSATNPVATAGASPSTDDYRFIIDIDYDSDGDIDFIAYEGSLISYDGDYNFYSNNGSGVFSKVVPNITLPLKNASEYLIADFDNDGDDDLFSPTVYLTQDYAPPVLSSFAPSDNATGVDVNTNIVLNFNEAITSAGLGTITIFKTSDNSTVESIAGNDAKVTGVATSTITINPATTLDANTEYYIQVGKAAFYNTYGMTYNRLNSVNKTSMSFTTGTSNAAPTATAPSAPTVAEDETNVVLANDIQVVDVDGDDQTLTFTITGGTLTTGTTGITFGGSGNGSTSFTAAGTLANINAALDAATFTPTANLNGTNAGTISFTTNDGTDTSSAASVSFDISEVNDEPTLTATGNNPTYTEDGSVAVVFIGASASTVESGQTLSAFTMNLTNVNDGSSEKLNLDGTAITLTNGTSGTTATNSLSYSVSVSGTTVTLSLSGGTLSSVGLQSLINAISYQNNSNTPNTSNRVVTITSLTDSGSNIGSNDNIAVLSIASTVTVQANNDAPTLTSFASVVETTNQNTEIEITLAELKAQGNETDVDGTIDAFIVKALSSGTLNIGADSGSATSFNATTNKTIDASNNAYWTPANNLIGSQNSFTTTVQDNNSAESTGAVQVRVMVNDVTKPEISSISISGSPAVTATSITFVVEFNESVVNVSVDDFSLTKVNTANGTIASVSASSGTSMNVTVNGISGAGTLRLDLNASTNIADVSANTPPATYNLGAVHTVDLVNPTLNSSVPANDANSISTSANITLTFSENIEFGTGNIQIIDLDDGSSTVTIDVASPGAQVSISTNTLTLNPTSDLEEYTNYAIQLASTSIDDSNGNSYAGIVANTILNFKTLAKIATVTTQSISSITTTTATANGSIPDLGSPNPTQHGVCWNTSGTPTVADSKTEEGAITATGAFDSDITGLISGTTYYVRAYATNSAGTSYGSQVSFTTVNKPTITTTPELTVAYDKPYAYSIVATTEGELETIISAPTVPAWLTASADGQNQASSFGDIPEGVSISGVAGDDEGNIYAITNNGTTIYKITPDGNTTLWRNDLISGQVYALHIANGYLYIPRYGNSSQSITRLPLDNSSAIEETIASIAGGALSLTDKDGWIYAADWNSATISRINEDSKAVELLLDSSDGVPSGGPFGLTFDQDDNLYIATWSKKSILKYDGSSITTVLSGLPNNVSSIRQDKRGNFYLSMSSGGVRKYTQDFSSYEDVSLLTNDNIWSLSFTSSGALVYAKFGTNEVYRLQTGAILSGTPAKSDLGDHSVVIRATNDAGYVEQAFTITVIDTIKPIVSVFSPLDNATAVNLKPKLSVSFDEEINLASTGTFSLISEESILKTYDLSVLEDKNAIIQSADNKTISIEITESLPVNSLISIEISSGFVKDVSNNGNSEITVASSSWNFTTINTPTVATAAITIFGATTATMGGEVTADGGASISERGVVYSETATNSNPEIGGTGVIKFAESLGTGTGVFDESITGLTEGTSYSVKAYAINSAGTFYGSAVVFKTHAIPVVTASQTFNVNENAEINASVGTVLATDDDAGTTFSSWTITAGNEDAIFVIHESTGAITIADNTNLDFETTTTYTLSVTVGDGVNTSSVQTVSINVTDINDQLPVITASQTFNMDENAVNNTSVGTALATDADSGTTFSNWMITGGNTDAIFAIDSGTGEITLVDNTNLDFESTTGYILSISVSDGTNTSAVEDVVITIMDVNEAPNTIQLSNLTIAENLTVGSEIGILTASDEDANQTFTFTMAENENFEIVGDKLITKLSLDFEAQNSYSVEITVADQGDLSYLKNFTIQITDENDSPTAIQLSNATIAENLAIGTEVGTLTATDEDASQMFTYTIVENENFDLIENKLVSKAVFNYVVEDSYSVEITVTDQGGLSFKQNFTIEVLNSNEAPTAILLSNLTIAENAAVGTEVGVLTTTDPDINQIFTYKLAENSYFDIDGDKIVSKASFNAEDHISYSIKVTVTDQGGLSFDERFTINIEDVNEVPEFLSEPILEARVGEEYTYTIKYQDVDGDKCNLSALEMSSWLSLVDYANGTGTLSGIPTESDVFNVSLELSDGQLSASQEFEIKVAITTGIDAVFTAAKVSIYPNPTADELHIDLSDFANREFSIFLCDMTGSQVFKEQCKTIGGEAKIHKSIQQLQSGLYLLVIESEGLRKAFKIVKQ</sequence>
<feature type="domain" description="Cadherin" evidence="8">
    <location>
        <begin position="1961"/>
        <end position="2055"/>
    </location>
</feature>
<feature type="domain" description="Cadherin" evidence="8">
    <location>
        <begin position="1662"/>
        <end position="1765"/>
    </location>
</feature>
<dbReference type="EMBL" id="MVDD01000005">
    <property type="protein sequence ID" value="PKQ63530.1"/>
    <property type="molecule type" value="Genomic_DNA"/>
</dbReference>
<dbReference type="RefSeq" id="WP_101261121.1">
    <property type="nucleotide sequence ID" value="NZ_MVDD01000005.1"/>
</dbReference>
<evidence type="ECO:0000259" key="8">
    <source>
        <dbReference type="PROSITE" id="PS50268"/>
    </source>
</evidence>
<evidence type="ECO:0000256" key="3">
    <source>
        <dbReference type="ARBA" id="ARBA00022729"/>
    </source>
</evidence>
<dbReference type="PRINTS" id="PR00205">
    <property type="entry name" value="CADHERIN"/>
</dbReference>
<reference evidence="10 11" key="1">
    <citation type="journal article" date="2017" name="Front. Microbiol.">
        <title>Labilibaculum manganireducens gen. nov., sp. nov. and Labilibaculum filiforme sp. nov., Novel Bacteroidetes Isolated from Subsurface Sediments of the Baltic Sea.</title>
        <authorList>
            <person name="Vandieken V."/>
            <person name="Marshall I.P."/>
            <person name="Niemann H."/>
            <person name="Engelen B."/>
            <person name="Cypionka H."/>
        </authorList>
    </citation>
    <scope>NUCLEOTIDE SEQUENCE [LARGE SCALE GENOMIC DNA]</scope>
    <source>
        <strain evidence="10 11">59.16B</strain>
    </source>
</reference>
<keyword evidence="6" id="KW-1133">Transmembrane helix</keyword>
<dbReference type="InterPro" id="IPR032812">
    <property type="entry name" value="SbsA_Ig"/>
</dbReference>
<evidence type="ECO:0000313" key="10">
    <source>
        <dbReference type="EMBL" id="PKQ63530.1"/>
    </source>
</evidence>
<dbReference type="GO" id="GO:0008013">
    <property type="term" value="F:beta-catenin binding"/>
    <property type="evidence" value="ECO:0007669"/>
    <property type="project" value="TreeGrafter"/>
</dbReference>
<evidence type="ECO:0008006" key="12">
    <source>
        <dbReference type="Google" id="ProtNLM"/>
    </source>
</evidence>
<keyword evidence="5" id="KW-0106">Calcium</keyword>
<dbReference type="Gene3D" id="2.60.40.60">
    <property type="entry name" value="Cadherins"/>
    <property type="match status" value="5"/>
</dbReference>
<dbReference type="OrthoDB" id="1123515at2"/>
<dbReference type="InterPro" id="IPR003961">
    <property type="entry name" value="FN3_dom"/>
</dbReference>
<dbReference type="InterPro" id="IPR011042">
    <property type="entry name" value="6-blade_b-propeller_TolB-like"/>
</dbReference>
<dbReference type="Pfam" id="PF13205">
    <property type="entry name" value="Big_5"/>
    <property type="match status" value="3"/>
</dbReference>
<dbReference type="InterPro" id="IPR015919">
    <property type="entry name" value="Cadherin-like_sf"/>
</dbReference>
<name>A0A2N3HZN6_9BACT</name>
<feature type="domain" description="Cadherin" evidence="8">
    <location>
        <begin position="2062"/>
        <end position="2149"/>
    </location>
</feature>
<dbReference type="SUPFAM" id="SSF69318">
    <property type="entry name" value="Integrin alpha N-terminal domain"/>
    <property type="match status" value="1"/>
</dbReference>
<dbReference type="Pfam" id="PF13517">
    <property type="entry name" value="FG-GAP_3"/>
    <property type="match status" value="2"/>
</dbReference>
<dbReference type="SMART" id="SM00112">
    <property type="entry name" value="CA"/>
    <property type="match status" value="5"/>
</dbReference>
<accession>A0A2N3HZN6</accession>
<dbReference type="GO" id="GO:0000902">
    <property type="term" value="P:cell morphogenesis"/>
    <property type="evidence" value="ECO:0007669"/>
    <property type="project" value="TreeGrafter"/>
</dbReference>
<dbReference type="Proteomes" id="UP000233535">
    <property type="component" value="Unassembled WGS sequence"/>
</dbReference>
<comment type="caution">
    <text evidence="10">The sequence shown here is derived from an EMBL/GenBank/DDBJ whole genome shotgun (WGS) entry which is preliminary data.</text>
</comment>
<comment type="subcellular location">
    <subcellularLocation>
        <location evidence="1">Membrane</location>
        <topology evidence="1">Single-pass membrane protein</topology>
    </subcellularLocation>
</comment>
<dbReference type="InterPro" id="IPR028994">
    <property type="entry name" value="Integrin_alpha_N"/>
</dbReference>
<dbReference type="InterPro" id="IPR036116">
    <property type="entry name" value="FN3_sf"/>
</dbReference>
<dbReference type="InterPro" id="IPR006644">
    <property type="entry name" value="Cadg"/>
</dbReference>
<dbReference type="InterPro" id="IPR026444">
    <property type="entry name" value="Secre_tail"/>
</dbReference>
<evidence type="ECO:0000256" key="6">
    <source>
        <dbReference type="ARBA" id="ARBA00022989"/>
    </source>
</evidence>
<evidence type="ECO:0000313" key="11">
    <source>
        <dbReference type="Proteomes" id="UP000233535"/>
    </source>
</evidence>
<dbReference type="PROSITE" id="PS50853">
    <property type="entry name" value="FN3"/>
    <property type="match status" value="1"/>
</dbReference>
<dbReference type="GO" id="GO:0007156">
    <property type="term" value="P:homophilic cell adhesion via plasma membrane adhesion molecules"/>
    <property type="evidence" value="ECO:0007669"/>
    <property type="project" value="InterPro"/>
</dbReference>
<dbReference type="Gene3D" id="2.60.40.10">
    <property type="entry name" value="Immunoglobulins"/>
    <property type="match status" value="1"/>
</dbReference>
<dbReference type="InterPro" id="IPR014755">
    <property type="entry name" value="Cu-Rt/internalin_Ig-like"/>
</dbReference>
<dbReference type="Pfam" id="PF00028">
    <property type="entry name" value="Cadherin"/>
    <property type="match status" value="2"/>
</dbReference>
<dbReference type="PANTHER" id="PTHR24027:SF422">
    <property type="entry name" value="CADHERIN DOMAIN-CONTAINING PROTEIN"/>
    <property type="match status" value="1"/>
</dbReference>
<evidence type="ECO:0000256" key="5">
    <source>
        <dbReference type="ARBA" id="ARBA00022837"/>
    </source>
</evidence>
<dbReference type="InterPro" id="IPR002126">
    <property type="entry name" value="Cadherin-like_dom"/>
</dbReference>
<evidence type="ECO:0000256" key="2">
    <source>
        <dbReference type="ARBA" id="ARBA00022692"/>
    </source>
</evidence>
<dbReference type="GO" id="GO:0034332">
    <property type="term" value="P:adherens junction organization"/>
    <property type="evidence" value="ECO:0007669"/>
    <property type="project" value="TreeGrafter"/>
</dbReference>
<dbReference type="PANTHER" id="PTHR24027">
    <property type="entry name" value="CADHERIN-23"/>
    <property type="match status" value="1"/>
</dbReference>
<dbReference type="InterPro" id="IPR039808">
    <property type="entry name" value="Cadherin"/>
</dbReference>
<dbReference type="GO" id="GO:0016477">
    <property type="term" value="P:cell migration"/>
    <property type="evidence" value="ECO:0007669"/>
    <property type="project" value="TreeGrafter"/>
</dbReference>
<dbReference type="GO" id="GO:0044331">
    <property type="term" value="P:cell-cell adhesion mediated by cadherin"/>
    <property type="evidence" value="ECO:0007669"/>
    <property type="project" value="TreeGrafter"/>
</dbReference>
<evidence type="ECO:0000256" key="4">
    <source>
        <dbReference type="ARBA" id="ARBA00022737"/>
    </source>
</evidence>
<keyword evidence="4" id="KW-0677">Repeat</keyword>
<evidence type="ECO:0000256" key="1">
    <source>
        <dbReference type="ARBA" id="ARBA00004167"/>
    </source>
</evidence>
<evidence type="ECO:0000259" key="9">
    <source>
        <dbReference type="PROSITE" id="PS50853"/>
    </source>
</evidence>
<evidence type="ECO:0000256" key="7">
    <source>
        <dbReference type="ARBA" id="ARBA00023136"/>
    </source>
</evidence>
<dbReference type="Pfam" id="PF18962">
    <property type="entry name" value="Por_Secre_tail"/>
    <property type="match status" value="1"/>
</dbReference>
<proteinExistence type="predicted"/>
<feature type="domain" description="Fibronectin type-III" evidence="9">
    <location>
        <begin position="996"/>
        <end position="1094"/>
    </location>
</feature>
<keyword evidence="2" id="KW-0812">Transmembrane</keyword>
<dbReference type="SUPFAM" id="SSF49313">
    <property type="entry name" value="Cadherin-like"/>
    <property type="match status" value="6"/>
</dbReference>
<keyword evidence="3" id="KW-0732">Signal</keyword>
<dbReference type="GO" id="GO:0005912">
    <property type="term" value="C:adherens junction"/>
    <property type="evidence" value="ECO:0007669"/>
    <property type="project" value="TreeGrafter"/>
</dbReference>
<dbReference type="GO" id="GO:0005509">
    <property type="term" value="F:calcium ion binding"/>
    <property type="evidence" value="ECO:0007669"/>
    <property type="project" value="InterPro"/>
</dbReference>
<keyword evidence="7" id="KW-0472">Membrane</keyword>
<gene>
    <name evidence="10" type="ORF">BZG02_09150</name>
</gene>
<dbReference type="GO" id="GO:0045296">
    <property type="term" value="F:cadherin binding"/>
    <property type="evidence" value="ECO:0007669"/>
    <property type="project" value="TreeGrafter"/>
</dbReference>
<dbReference type="NCBIfam" id="TIGR04183">
    <property type="entry name" value="Por_Secre_tail"/>
    <property type="match status" value="1"/>
</dbReference>
<organism evidence="10 11">
    <name type="scientific">Labilibaculum filiforme</name>
    <dbReference type="NCBI Taxonomy" id="1940526"/>
    <lineage>
        <taxon>Bacteria</taxon>
        <taxon>Pseudomonadati</taxon>
        <taxon>Bacteroidota</taxon>
        <taxon>Bacteroidia</taxon>
        <taxon>Marinilabiliales</taxon>
        <taxon>Marinifilaceae</taxon>
        <taxon>Labilibaculum</taxon>
    </lineage>
</organism>
<dbReference type="GO" id="GO:0007043">
    <property type="term" value="P:cell-cell junction assembly"/>
    <property type="evidence" value="ECO:0007669"/>
    <property type="project" value="TreeGrafter"/>
</dbReference>
<dbReference type="GO" id="GO:0016342">
    <property type="term" value="C:catenin complex"/>
    <property type="evidence" value="ECO:0007669"/>
    <property type="project" value="TreeGrafter"/>
</dbReference>
<dbReference type="Gene3D" id="2.60.40.1220">
    <property type="match status" value="1"/>
</dbReference>
<dbReference type="PROSITE" id="PS50268">
    <property type="entry name" value="CADHERIN_2"/>
    <property type="match status" value="5"/>
</dbReference>
<feature type="domain" description="Cadherin" evidence="8">
    <location>
        <begin position="1867"/>
        <end position="1961"/>
    </location>
</feature>
<dbReference type="InterPro" id="IPR013517">
    <property type="entry name" value="FG-GAP"/>
</dbReference>